<protein>
    <submittedName>
        <fullName evidence="6">Secreted trypsin-like serine protease</fullName>
    </submittedName>
</protein>
<dbReference type="eggNOG" id="COG5640">
    <property type="taxonomic scope" value="Bacteria"/>
</dbReference>
<dbReference type="OrthoDB" id="9813836at2"/>
<feature type="domain" description="Peptidase S1" evidence="5">
    <location>
        <begin position="1"/>
        <end position="206"/>
    </location>
</feature>
<organism evidence="6 7">
    <name type="scientific">Vibrio caribbeanicus ATCC BAA-2122</name>
    <dbReference type="NCBI Taxonomy" id="796620"/>
    <lineage>
        <taxon>Bacteria</taxon>
        <taxon>Pseudomonadati</taxon>
        <taxon>Pseudomonadota</taxon>
        <taxon>Gammaproteobacteria</taxon>
        <taxon>Vibrionales</taxon>
        <taxon>Vibrionaceae</taxon>
        <taxon>Vibrio</taxon>
    </lineage>
</organism>
<dbReference type="GO" id="GO:0005615">
    <property type="term" value="C:extracellular space"/>
    <property type="evidence" value="ECO:0007669"/>
    <property type="project" value="TreeGrafter"/>
</dbReference>
<name>E3BL97_9VIBR</name>
<sequence length="210" mass="23056">MIQPDLLVTAAHCVEGVQVNELSIVVGVHDIGLAESAYAPQSAEKIFTHAGYDSFSLVNDIALIRLTEPAKSNPIDIIDDTRFQWLTTDTEMTVAGWGNMTLEEGSGSNYPRRLQKAIVDFIDQQTCQNLKVPSPYSQLDEFALCAARDGIELGSGDSGGPLIYKYNERYYLAGIVSWSLGYASASEPGIYMSVHHYLEWITKAIEDGSI</sequence>
<evidence type="ECO:0000313" key="6">
    <source>
        <dbReference type="EMBL" id="EFP96193.1"/>
    </source>
</evidence>
<evidence type="ECO:0000313" key="7">
    <source>
        <dbReference type="Proteomes" id="UP000002943"/>
    </source>
</evidence>
<evidence type="ECO:0000259" key="5">
    <source>
        <dbReference type="PROSITE" id="PS50240"/>
    </source>
</evidence>
<dbReference type="Pfam" id="PF00089">
    <property type="entry name" value="Trypsin"/>
    <property type="match status" value="1"/>
</dbReference>
<dbReference type="InterPro" id="IPR043504">
    <property type="entry name" value="Peptidase_S1_PA_chymotrypsin"/>
</dbReference>
<evidence type="ECO:0000256" key="3">
    <source>
        <dbReference type="ARBA" id="ARBA00022670"/>
    </source>
</evidence>
<dbReference type="EMBL" id="AEIU01000076">
    <property type="protein sequence ID" value="EFP96193.1"/>
    <property type="molecule type" value="Genomic_DNA"/>
</dbReference>
<dbReference type="SMART" id="SM00020">
    <property type="entry name" value="Tryp_SPc"/>
    <property type="match status" value="1"/>
</dbReference>
<dbReference type="InterPro" id="IPR001254">
    <property type="entry name" value="Trypsin_dom"/>
</dbReference>
<dbReference type="Gene3D" id="2.40.10.10">
    <property type="entry name" value="Trypsin-like serine proteases"/>
    <property type="match status" value="1"/>
</dbReference>
<dbReference type="PROSITE" id="PS50240">
    <property type="entry name" value="TRYPSIN_DOM"/>
    <property type="match status" value="1"/>
</dbReference>
<evidence type="ECO:0000256" key="1">
    <source>
        <dbReference type="ARBA" id="ARBA00004613"/>
    </source>
</evidence>
<dbReference type="GO" id="GO:0006508">
    <property type="term" value="P:proteolysis"/>
    <property type="evidence" value="ECO:0007669"/>
    <property type="project" value="UniProtKB-KW"/>
</dbReference>
<dbReference type="InterPro" id="IPR009003">
    <property type="entry name" value="Peptidase_S1_PA"/>
</dbReference>
<keyword evidence="7" id="KW-1185">Reference proteome</keyword>
<dbReference type="InterPro" id="IPR050127">
    <property type="entry name" value="Serine_Proteases_S1"/>
</dbReference>
<dbReference type="PANTHER" id="PTHR24264:SF65">
    <property type="entry name" value="SRCR DOMAIN-CONTAINING PROTEIN"/>
    <property type="match status" value="1"/>
</dbReference>
<dbReference type="PANTHER" id="PTHR24264">
    <property type="entry name" value="TRYPSIN-RELATED"/>
    <property type="match status" value="1"/>
</dbReference>
<dbReference type="GO" id="GO:0004252">
    <property type="term" value="F:serine-type endopeptidase activity"/>
    <property type="evidence" value="ECO:0007669"/>
    <property type="project" value="InterPro"/>
</dbReference>
<dbReference type="Proteomes" id="UP000002943">
    <property type="component" value="Unassembled WGS sequence"/>
</dbReference>
<keyword evidence="2" id="KW-0964">Secreted</keyword>
<reference evidence="6 7" key="1">
    <citation type="journal article" date="2012" name="Int. J. Syst. Evol. Microbiol.">
        <title>Vibrio caribbeanicus sp. nov., isolated from the marine sponge Scleritoderma cyanea.</title>
        <authorList>
            <person name="Hoffmann M."/>
            <person name="Monday S.R."/>
            <person name="Allard M.W."/>
            <person name="Strain E.A."/>
            <person name="Whittaker P."/>
            <person name="Naum M."/>
            <person name="McCarthy P.J."/>
            <person name="Lopez J.V."/>
            <person name="Fischer M."/>
            <person name="Brown E.W."/>
        </authorList>
    </citation>
    <scope>NUCLEOTIDE SEQUENCE [LARGE SCALE GENOMIC DNA]</scope>
    <source>
        <strain evidence="6 7">ATCC BAA-2122</strain>
    </source>
</reference>
<dbReference type="PRINTS" id="PR00722">
    <property type="entry name" value="CHYMOTRYPSIN"/>
</dbReference>
<dbReference type="PROSITE" id="PS00134">
    <property type="entry name" value="TRYPSIN_HIS"/>
    <property type="match status" value="1"/>
</dbReference>
<dbReference type="STRING" id="796620.VIBC2010_03777"/>
<dbReference type="InterPro" id="IPR018114">
    <property type="entry name" value="TRYPSIN_HIS"/>
</dbReference>
<accession>E3BL97</accession>
<dbReference type="AlphaFoldDB" id="E3BL97"/>
<comment type="caution">
    <text evidence="6">The sequence shown here is derived from an EMBL/GenBank/DDBJ whole genome shotgun (WGS) entry which is preliminary data.</text>
</comment>
<dbReference type="InterPro" id="IPR001314">
    <property type="entry name" value="Peptidase_S1A"/>
</dbReference>
<keyword evidence="3 6" id="KW-0645">Protease</keyword>
<evidence type="ECO:0000256" key="2">
    <source>
        <dbReference type="ARBA" id="ARBA00022525"/>
    </source>
</evidence>
<proteinExistence type="predicted"/>
<keyword evidence="4" id="KW-0378">Hydrolase</keyword>
<gene>
    <name evidence="6" type="ORF">VIBC2010_03777</name>
</gene>
<dbReference type="SUPFAM" id="SSF50494">
    <property type="entry name" value="Trypsin-like serine proteases"/>
    <property type="match status" value="1"/>
</dbReference>
<evidence type="ECO:0000256" key="4">
    <source>
        <dbReference type="ARBA" id="ARBA00022801"/>
    </source>
</evidence>
<comment type="subcellular location">
    <subcellularLocation>
        <location evidence="1">Secreted</location>
    </subcellularLocation>
</comment>
<dbReference type="CDD" id="cd00190">
    <property type="entry name" value="Tryp_SPc"/>
    <property type="match status" value="1"/>
</dbReference>